<dbReference type="Pfam" id="PF13704">
    <property type="entry name" value="Glyco_tranf_2_4"/>
    <property type="match status" value="1"/>
</dbReference>
<name>A0ABS3CVA0_9ALTE</name>
<comment type="caution">
    <text evidence="1">The sequence shown here is derived from an EMBL/GenBank/DDBJ whole genome shotgun (WGS) entry which is preliminary data.</text>
</comment>
<dbReference type="Gene3D" id="3.90.550.10">
    <property type="entry name" value="Spore Coat Polysaccharide Biosynthesis Protein SpsA, Chain A"/>
    <property type="match status" value="1"/>
</dbReference>
<dbReference type="RefSeq" id="WP_206594286.1">
    <property type="nucleotide sequence ID" value="NZ_JAFKCS010000009.1"/>
</dbReference>
<dbReference type="InterPro" id="IPR029044">
    <property type="entry name" value="Nucleotide-diphossugar_trans"/>
</dbReference>
<gene>
    <name evidence="1" type="ORF">J0A65_11295</name>
</gene>
<protein>
    <submittedName>
        <fullName evidence="1">Glycosyltransferase family 2 protein</fullName>
    </submittedName>
</protein>
<evidence type="ECO:0000313" key="2">
    <source>
        <dbReference type="Proteomes" id="UP000663992"/>
    </source>
</evidence>
<evidence type="ECO:0000313" key="1">
    <source>
        <dbReference type="EMBL" id="MBN7820454.1"/>
    </source>
</evidence>
<reference evidence="1 2" key="1">
    <citation type="submission" date="2021-03" db="EMBL/GenBank/DDBJ databases">
        <title>novel species isolated from a fishpond in China.</title>
        <authorList>
            <person name="Lu H."/>
            <person name="Cai Z."/>
        </authorList>
    </citation>
    <scope>NUCLEOTIDE SEQUENCE [LARGE SCALE GENOMIC DNA]</scope>
    <source>
        <strain evidence="1 2">Y57</strain>
    </source>
</reference>
<dbReference type="EMBL" id="JAFKCS010000009">
    <property type="protein sequence ID" value="MBN7820454.1"/>
    <property type="molecule type" value="Genomic_DNA"/>
</dbReference>
<proteinExistence type="predicted"/>
<keyword evidence="2" id="KW-1185">Reference proteome</keyword>
<accession>A0ABS3CVA0</accession>
<organism evidence="1 2">
    <name type="scientific">Bowmanella yangjiangensis</name>
    <dbReference type="NCBI Taxonomy" id="2811230"/>
    <lineage>
        <taxon>Bacteria</taxon>
        <taxon>Pseudomonadati</taxon>
        <taxon>Pseudomonadota</taxon>
        <taxon>Gammaproteobacteria</taxon>
        <taxon>Alteromonadales</taxon>
        <taxon>Alteromonadaceae</taxon>
        <taxon>Bowmanella</taxon>
    </lineage>
</organism>
<sequence>MNKTLKVKLVAVAKDEAAYLPEWIHHHLYVGFDAIDIYLNRTSDNSAEVLQRIQQQHPNVNFFYADWIDYCPPEVSKHIQYLTYAKSFQDCRDSGEFDYMMFLDIDEFWMPKDLSFKVQNCLEENADADCISFQWLNEEGSSKSFSALNQSIRGRLSPLVKSLFRVNANVAQVSLHVPRLKKGKSVLCDGKKFKQMEKKRECLHESLHQLRDIMIVHRLFRSEREYLSLLNRGRPSDEVPLKLNREGYNFAGDPSEDVTFSIKPGAFRVYHQSLQRFISSSNLDDVIAEARQFVENRYRMTLRDICRVPKEYFVEMVRVIRGLTLKSVFKDIRLTIDTYFAVNRCNSSGELIALAKEVERVDLRLALEVWKKALELRPNGPMIKARIAEYESIELKPGMKRSDLRKYHN</sequence>
<dbReference type="SUPFAM" id="SSF53448">
    <property type="entry name" value="Nucleotide-diphospho-sugar transferases"/>
    <property type="match status" value="1"/>
</dbReference>
<dbReference type="Proteomes" id="UP000663992">
    <property type="component" value="Unassembled WGS sequence"/>
</dbReference>